<dbReference type="InterPro" id="IPR000120">
    <property type="entry name" value="Amidase"/>
</dbReference>
<dbReference type="InterPro" id="IPR036928">
    <property type="entry name" value="AS_sf"/>
</dbReference>
<comment type="similarity">
    <text evidence="1">Belongs to the amidase family.</text>
</comment>
<reference evidence="3 4" key="1">
    <citation type="journal article" date="2021" name="Microorganisms">
        <title>Genome Evolution of Filamentous Cyanobacterium Nostoc Species: From Facultative Symbiosis to Free Living.</title>
        <authorList>
            <person name="Huo D."/>
            <person name="Li H."/>
            <person name="Cai F."/>
            <person name="Guo X."/>
            <person name="Qiao Z."/>
            <person name="Wang W."/>
            <person name="Yu G."/>
            <person name="Li R."/>
        </authorList>
    </citation>
    <scope>NUCLEOTIDE SEQUENCE [LARGE SCALE GENOMIC DNA]</scope>
    <source>
        <strain evidence="3 4">CHAB 5714</strain>
    </source>
</reference>
<dbReference type="PANTHER" id="PTHR11895">
    <property type="entry name" value="TRANSAMIDASE"/>
    <property type="match status" value="1"/>
</dbReference>
<feature type="domain" description="Amidase" evidence="2">
    <location>
        <begin position="27"/>
        <end position="454"/>
    </location>
</feature>
<evidence type="ECO:0000313" key="4">
    <source>
        <dbReference type="Proteomes" id="UP001199525"/>
    </source>
</evidence>
<accession>A0ABS8IL68</accession>
<protein>
    <submittedName>
        <fullName evidence="3">Amidase family protein</fullName>
    </submittedName>
</protein>
<dbReference type="InterPro" id="IPR023631">
    <property type="entry name" value="Amidase_dom"/>
</dbReference>
<dbReference type="EMBL" id="JAIVFQ010000114">
    <property type="protein sequence ID" value="MCC5604207.1"/>
    <property type="molecule type" value="Genomic_DNA"/>
</dbReference>
<dbReference type="Gene3D" id="3.90.1300.10">
    <property type="entry name" value="Amidase signature (AS) domain"/>
    <property type="match status" value="1"/>
</dbReference>
<dbReference type="PROSITE" id="PS00571">
    <property type="entry name" value="AMIDASES"/>
    <property type="match status" value="1"/>
</dbReference>
<comment type="caution">
    <text evidence="3">The sequence shown here is derived from an EMBL/GenBank/DDBJ whole genome shotgun (WGS) entry which is preliminary data.</text>
</comment>
<dbReference type="Pfam" id="PF01425">
    <property type="entry name" value="Amidase"/>
    <property type="match status" value="1"/>
</dbReference>
<evidence type="ECO:0000313" key="3">
    <source>
        <dbReference type="EMBL" id="MCC5604207.1"/>
    </source>
</evidence>
<dbReference type="NCBIfam" id="NF005687">
    <property type="entry name" value="PRK07487.1"/>
    <property type="match status" value="1"/>
</dbReference>
<sequence>MSDTDLWRWDAVDLAAAIRARKVSSVEATRAVLDRLDAVNPKVNAVVRLTADEALEAANAADEAVRRGAPLGALHGVPVTIKENIDQVGHPTINGVVAFKDLVAKEDSPPVANWRKAGAVIVGRTNTPAFSLRWHTDNDMHGPSLNPWCKGRTSGGSSGGASAALAVGIAPLAHGNDYGGSIRYPAYACGLAGIRPTQGRVPAFNATSAAERSASNQLMAVNGPLARKVRDVRIGLAAMAGGDARDPIWVPAPLEGAALARPIRVALCPAPKGMFTHPALADAVRKAGKALADNGYAVEEIEPPSVEAGAALWQALVFTEARHMTWETVQKLGDAQARKAMSLWFEVQPDLSTLDYMKGLAQVLTQRRDWSRFMERYPLVVGPNSGDLPFEVGFDHKDVATIRHVLSAQALMTTINMLGLPSAAVPVGTTAAPGAPLGLPLGVQIAAPRYREDLALDAAEIVEAVHGVTTPIDPTW</sequence>
<proteinExistence type="inferred from homology"/>
<dbReference type="SUPFAM" id="SSF75304">
    <property type="entry name" value="Amidase signature (AS) enzymes"/>
    <property type="match status" value="1"/>
</dbReference>
<gene>
    <name evidence="3" type="ORF">LC586_34840</name>
</gene>
<dbReference type="InterPro" id="IPR020556">
    <property type="entry name" value="Amidase_CS"/>
</dbReference>
<organism evidence="3 4">
    <name type="scientific">Nostoc favosum CHAB5714</name>
    <dbReference type="NCBI Taxonomy" id="2780399"/>
    <lineage>
        <taxon>Bacteria</taxon>
        <taxon>Bacillati</taxon>
        <taxon>Cyanobacteriota</taxon>
        <taxon>Cyanophyceae</taxon>
        <taxon>Nostocales</taxon>
        <taxon>Nostocaceae</taxon>
        <taxon>Nostoc</taxon>
        <taxon>Nostoc favosum</taxon>
    </lineage>
</organism>
<keyword evidence="4" id="KW-1185">Reference proteome</keyword>
<evidence type="ECO:0000259" key="2">
    <source>
        <dbReference type="Pfam" id="PF01425"/>
    </source>
</evidence>
<name>A0ABS8IL68_9NOSO</name>
<evidence type="ECO:0000256" key="1">
    <source>
        <dbReference type="ARBA" id="ARBA00009199"/>
    </source>
</evidence>
<dbReference type="Proteomes" id="UP001199525">
    <property type="component" value="Unassembled WGS sequence"/>
</dbReference>
<dbReference type="PANTHER" id="PTHR11895:SF7">
    <property type="entry name" value="GLUTAMYL-TRNA(GLN) AMIDOTRANSFERASE SUBUNIT A, MITOCHONDRIAL"/>
    <property type="match status" value="1"/>
</dbReference>